<dbReference type="HOGENOM" id="CLU_1536218_0_0_1"/>
<dbReference type="EMBL" id="JPOX01000009">
    <property type="protein sequence ID" value="KFX49546.1"/>
    <property type="molecule type" value="Genomic_DNA"/>
</dbReference>
<dbReference type="eggNOG" id="ENOG502T1Y8">
    <property type="taxonomic scope" value="Eukaryota"/>
</dbReference>
<reference evidence="1" key="1">
    <citation type="journal article" date="2014" name="PLoS Genet.">
        <title>Signature Gene Expression Reveals Novel Clues to the Molecular Mechanisms of Dimorphic Transition in Penicillium marneffei.</title>
        <authorList>
            <person name="Yang E."/>
            <person name="Wang G."/>
            <person name="Cai J."/>
            <person name="Woo P.C."/>
            <person name="Lau S.K."/>
            <person name="Yuen K.-Y."/>
            <person name="Chow W.-N."/>
            <person name="Lin X."/>
        </authorList>
    </citation>
    <scope>NUCLEOTIDE SEQUENCE [LARGE SCALE GENOMIC DNA]</scope>
    <source>
        <strain evidence="1">PM1</strain>
    </source>
</reference>
<feature type="non-terminal residue" evidence="1">
    <location>
        <position position="1"/>
    </location>
</feature>
<accession>A0A093VSE8</accession>
<name>A0A093VSE8_TALMA</name>
<dbReference type="AlphaFoldDB" id="A0A093VSE8"/>
<sequence length="175" mass="19626">DQFCFFRCREGVDHPSNVLLHVDFIFTCAVAVQSTTTTTRREPSNRMAAEGQEDMLDFNAQKMDDQMGELLDAFENHPLMQPPVAHPTLFFLFDFIRNTRKELRAIDIQKLREGDAEAKKQIMDVIGRNGLTSALINDTSGKLAIMTGSDPGNPVDFGPDIKDKIRALGPEKRSV</sequence>
<evidence type="ECO:0000313" key="1">
    <source>
        <dbReference type="EMBL" id="KFX49546.1"/>
    </source>
</evidence>
<organism evidence="1">
    <name type="scientific">Talaromyces marneffei PM1</name>
    <dbReference type="NCBI Taxonomy" id="1077442"/>
    <lineage>
        <taxon>Eukaryota</taxon>
        <taxon>Fungi</taxon>
        <taxon>Dikarya</taxon>
        <taxon>Ascomycota</taxon>
        <taxon>Pezizomycotina</taxon>
        <taxon>Eurotiomycetes</taxon>
        <taxon>Eurotiomycetidae</taxon>
        <taxon>Eurotiales</taxon>
        <taxon>Trichocomaceae</taxon>
        <taxon>Talaromyces</taxon>
        <taxon>Talaromyces sect. Talaromyces</taxon>
    </lineage>
</organism>
<proteinExistence type="predicted"/>
<comment type="caution">
    <text evidence="1">The sequence shown here is derived from an EMBL/GenBank/DDBJ whole genome shotgun (WGS) entry which is preliminary data.</text>
</comment>
<gene>
    <name evidence="1" type="ORF">GQ26_0091660</name>
</gene>
<protein>
    <submittedName>
        <fullName evidence="1">Uncharacterized protein</fullName>
    </submittedName>
</protein>